<feature type="transmembrane region" description="Helical" evidence="2">
    <location>
        <begin position="437"/>
        <end position="457"/>
    </location>
</feature>
<feature type="transmembrane region" description="Helical" evidence="2">
    <location>
        <begin position="477"/>
        <end position="498"/>
    </location>
</feature>
<keyword evidence="4" id="KW-1185">Reference proteome</keyword>
<reference evidence="3 4" key="1">
    <citation type="submission" date="2017-05" db="EMBL/GenBank/DDBJ databases">
        <title>Butyricicoccus porcorum sp. nov. a butyrate-producing bacterium from the swine intestinal tract.</title>
        <authorList>
            <person name="Trachsel J."/>
            <person name="Humphrey S."/>
            <person name="Allen H.K."/>
        </authorList>
    </citation>
    <scope>NUCLEOTIDE SEQUENCE [LARGE SCALE GENOMIC DNA]</scope>
    <source>
        <strain evidence="3">BB10</strain>
    </source>
</reference>
<evidence type="ECO:0000313" key="3">
    <source>
        <dbReference type="EMBL" id="OUM20990.1"/>
    </source>
</evidence>
<dbReference type="RefSeq" id="WP_087018460.1">
    <property type="nucleotide sequence ID" value="NZ_NHOC01000004.1"/>
</dbReference>
<organism evidence="3 4">
    <name type="scientific">Butyricicoccus porcorum</name>
    <dbReference type="NCBI Taxonomy" id="1945634"/>
    <lineage>
        <taxon>Bacteria</taxon>
        <taxon>Bacillati</taxon>
        <taxon>Bacillota</taxon>
        <taxon>Clostridia</taxon>
        <taxon>Eubacteriales</taxon>
        <taxon>Butyricicoccaceae</taxon>
        <taxon>Butyricicoccus</taxon>
    </lineage>
</organism>
<evidence type="ECO:0000313" key="4">
    <source>
        <dbReference type="Proteomes" id="UP000194903"/>
    </source>
</evidence>
<gene>
    <name evidence="3" type="ORF">CBW42_05250</name>
</gene>
<dbReference type="OrthoDB" id="3196385at2"/>
<name>A0A252F5P6_9FIRM</name>
<evidence type="ECO:0000256" key="1">
    <source>
        <dbReference type="SAM" id="Coils"/>
    </source>
</evidence>
<feature type="coiled-coil region" evidence="1">
    <location>
        <begin position="567"/>
        <end position="594"/>
    </location>
</feature>
<evidence type="ECO:0000256" key="2">
    <source>
        <dbReference type="SAM" id="Phobius"/>
    </source>
</evidence>
<feature type="coiled-coil region" evidence="1">
    <location>
        <begin position="63"/>
        <end position="90"/>
    </location>
</feature>
<protein>
    <submittedName>
        <fullName evidence="3">Uncharacterized protein</fullName>
    </submittedName>
</protein>
<dbReference type="EMBL" id="NHOC01000004">
    <property type="protein sequence ID" value="OUM20990.1"/>
    <property type="molecule type" value="Genomic_DNA"/>
</dbReference>
<proteinExistence type="predicted"/>
<keyword evidence="2" id="KW-0812">Transmembrane</keyword>
<dbReference type="Proteomes" id="UP000194903">
    <property type="component" value="Unassembled WGS sequence"/>
</dbReference>
<keyword evidence="1" id="KW-0175">Coiled coil</keyword>
<sequence length="641" mass="69156">MDEILRELIATLPKSPTALDKSTVEKIHRYIPVPTDYKILWADIGSFGGYPAGVVITNRAIIVKASREEAKNNKAQIKEENKKKKAKEKVKAPKTIYQIIPWEYYSPEDYDVVALSDDKGSVHYVLKAGKTELAQFSSKGLYSMLTAYKKKAVEAREAAEATFSAINTVNVEGVMFNAAYGADQTKTGHGIYAEEAGAILDKLAGEQSTVVGRDNAKNGPDKIVDSSPIQCKYCKQAYNSVDACFKKNPQTGTKSFRYYDLNGNAMKVEVPADQYAQAIEYMKTRISDGQVPGVTDPNAAYDIIRKGKLTYNQALKLAKAGTIESITFDAYTGAVNCLSVFGISAVVSFAQTYWVTKDYKKAAKSAIFTGVQVYGMAFAGGIIASQLSRTGLASALNPLATEISKSISPQMAQEIINAFRALAGKKAIYGAAAQKSFAKFLGSTAITQGVMFIVFSVPDTFKVFDGKISGSQYLKNMTSLFASFTGSIVTTTAAGALIGKTLGEKVDKKVGAAIGMGAGLIGGAVCGTAAKGIGNLIHEDDAVITARLFNGILLNQFMDNMLTPEEQDSVIKALDDDEKQLRQLQQDLRKSETQEADIIKYLAPKIKAAIKGRSSIDLAAEQEMEENIKSIVLKGELAYGL</sequence>
<keyword evidence="2" id="KW-0472">Membrane</keyword>
<feature type="transmembrane region" description="Helical" evidence="2">
    <location>
        <begin position="333"/>
        <end position="355"/>
    </location>
</feature>
<accession>A0A252F5P6</accession>
<keyword evidence="2" id="KW-1133">Transmembrane helix</keyword>
<comment type="caution">
    <text evidence="3">The sequence shown here is derived from an EMBL/GenBank/DDBJ whole genome shotgun (WGS) entry which is preliminary data.</text>
</comment>
<dbReference type="AlphaFoldDB" id="A0A252F5P6"/>